<dbReference type="InterPro" id="IPR006222">
    <property type="entry name" value="GCVT_N"/>
</dbReference>
<dbReference type="Gene3D" id="3.50.50.60">
    <property type="entry name" value="FAD/NAD(P)-binding domain"/>
    <property type="match status" value="1"/>
</dbReference>
<keyword evidence="6" id="KW-0489">Methyltransferase</keyword>
<keyword evidence="6" id="KW-0808">Transferase</keyword>
<evidence type="ECO:0000313" key="7">
    <source>
        <dbReference type="Proteomes" id="UP000523000"/>
    </source>
</evidence>
<evidence type="ECO:0000259" key="4">
    <source>
        <dbReference type="Pfam" id="PF08669"/>
    </source>
</evidence>
<dbReference type="SUPFAM" id="SSF51905">
    <property type="entry name" value="FAD/NAD(P)-binding domain"/>
    <property type="match status" value="1"/>
</dbReference>
<feature type="domain" description="FAD dependent oxidoreductase central" evidence="5">
    <location>
        <begin position="378"/>
        <end position="431"/>
    </location>
</feature>
<keyword evidence="7" id="KW-1185">Reference proteome</keyword>
<feature type="domain" description="FAD dependent oxidoreductase" evidence="2">
    <location>
        <begin position="6"/>
        <end position="375"/>
    </location>
</feature>
<feature type="domain" description="Aminomethyltransferase C-terminal" evidence="4">
    <location>
        <begin position="743"/>
        <end position="821"/>
    </location>
</feature>
<dbReference type="PANTHER" id="PTHR43757:SF11">
    <property type="entry name" value="SARCOSINE DEHYDROGENASE"/>
    <property type="match status" value="1"/>
</dbReference>
<dbReference type="InterPro" id="IPR006076">
    <property type="entry name" value="FAD-dep_OxRdtase"/>
</dbReference>
<dbReference type="GO" id="GO:0008168">
    <property type="term" value="F:methyltransferase activity"/>
    <property type="evidence" value="ECO:0007669"/>
    <property type="project" value="UniProtKB-KW"/>
</dbReference>
<dbReference type="SUPFAM" id="SSF54373">
    <property type="entry name" value="FAD-linked reductases, C-terminal domain"/>
    <property type="match status" value="1"/>
</dbReference>
<dbReference type="InterPro" id="IPR029043">
    <property type="entry name" value="GcvT/YgfZ_C"/>
</dbReference>
<evidence type="ECO:0000313" key="6">
    <source>
        <dbReference type="EMBL" id="MBB2994683.1"/>
    </source>
</evidence>
<gene>
    <name evidence="6" type="ORF">E9229_000874</name>
</gene>
<dbReference type="InterPro" id="IPR028896">
    <property type="entry name" value="GcvT/YgfZ/DmdA"/>
</dbReference>
<comment type="similarity">
    <text evidence="1">Belongs to the GcvT family.</text>
</comment>
<name>A0A839QGE2_9MICC</name>
<dbReference type="InterPro" id="IPR036188">
    <property type="entry name" value="FAD/NAD-bd_sf"/>
</dbReference>
<dbReference type="Gene3D" id="3.30.70.1400">
    <property type="entry name" value="Aminomethyltransferase beta-barrel domains"/>
    <property type="match status" value="1"/>
</dbReference>
<dbReference type="RefSeq" id="WP_183510026.1">
    <property type="nucleotide sequence ID" value="NZ_BAABGK010000087.1"/>
</dbReference>
<evidence type="ECO:0000259" key="5">
    <source>
        <dbReference type="Pfam" id="PF16350"/>
    </source>
</evidence>
<evidence type="ECO:0000259" key="3">
    <source>
        <dbReference type="Pfam" id="PF01571"/>
    </source>
</evidence>
<dbReference type="AlphaFoldDB" id="A0A839QGE2"/>
<dbReference type="Pfam" id="PF08669">
    <property type="entry name" value="GCV_T_C"/>
    <property type="match status" value="1"/>
</dbReference>
<comment type="caution">
    <text evidence="6">The sequence shown here is derived from an EMBL/GenBank/DDBJ whole genome shotgun (WGS) entry which is preliminary data.</text>
</comment>
<dbReference type="Proteomes" id="UP000523000">
    <property type="component" value="Unassembled WGS sequence"/>
</dbReference>
<dbReference type="Gene3D" id="3.30.1360.120">
    <property type="entry name" value="Probable tRNA modification gtpase trme, domain 1"/>
    <property type="match status" value="1"/>
</dbReference>
<reference evidence="6 7" key="1">
    <citation type="submission" date="2020-08" db="EMBL/GenBank/DDBJ databases">
        <title>Sequencing the genomes of 1000 actinobacteria strains.</title>
        <authorList>
            <person name="Klenk H.-P."/>
        </authorList>
    </citation>
    <scope>NUCLEOTIDE SEQUENCE [LARGE SCALE GENOMIC DNA]</scope>
    <source>
        <strain evidence="6 7">DSM 22826</strain>
    </source>
</reference>
<organism evidence="6 7">
    <name type="scientific">Paeniglutamicibacter cryotolerans</name>
    <dbReference type="NCBI Taxonomy" id="670079"/>
    <lineage>
        <taxon>Bacteria</taxon>
        <taxon>Bacillati</taxon>
        <taxon>Actinomycetota</taxon>
        <taxon>Actinomycetes</taxon>
        <taxon>Micrococcales</taxon>
        <taxon>Micrococcaceae</taxon>
        <taxon>Paeniglutamicibacter</taxon>
    </lineage>
</organism>
<feature type="domain" description="GCVT N-terminal" evidence="3">
    <location>
        <begin position="437"/>
        <end position="724"/>
    </location>
</feature>
<evidence type="ECO:0000259" key="2">
    <source>
        <dbReference type="Pfam" id="PF01266"/>
    </source>
</evidence>
<dbReference type="SUPFAM" id="SSF101790">
    <property type="entry name" value="Aminomethyltransferase beta-barrel domain"/>
    <property type="match status" value="1"/>
</dbReference>
<dbReference type="InterPro" id="IPR013977">
    <property type="entry name" value="GcvT_C"/>
</dbReference>
<dbReference type="GO" id="GO:0032259">
    <property type="term" value="P:methylation"/>
    <property type="evidence" value="ECO:0007669"/>
    <property type="project" value="UniProtKB-KW"/>
</dbReference>
<dbReference type="Gene3D" id="3.30.9.10">
    <property type="entry name" value="D-Amino Acid Oxidase, subunit A, domain 2"/>
    <property type="match status" value="1"/>
</dbReference>
<sequence length="829" mass="90294">MSTAPRVVIIGAGIVGANLADELAIRGWTNTTVIEQGPLHLAGGSTSHAPGLVFQTNPSKAMTEFAGYTVAKLLSLVKDGTSCFNQVGGLEVATTPERLAELHRRHGFATAWGLEGRLLDPAQCKEMYPLLAQEEVLGGFFVPSDGLALAARAVQLLIERSTAAGVTYLGDTTVTGIEQEGGKVTGVRIGERIVEADIVVSCAGFWGPAIGDMIGLKVPLLPLGHQYVTTDALPEQAGRNELPNGASLPILRHQDKDLYYREHGDRIGIGSYAHRPMPVALDSLERVPSDQMSEHNMPSRLDFTEEDFLPVWEDSKKLLPGLEGRTFEDGFNGIFSFTPDGGSLVGQAPQLDGFFVAEAIWVTHSAGIAKAVAELLVDGQSTTPLHDCDLSRFEAVQTTREYVEETSAQNFVEIYDIRHPLEPRTSPRDLRSAPFRRRQDELGAFYLESAAWERPHWFEANRHLLDDMPSEWAGPERDEWSNKFHSPISAAEAWKTRTAVAMYDMTPLKRLEVSGPGALALLQKLSTGNIAKKPGAVTYCLLLNADGGIRSDVTIARLGEDRFQLGVNGNIDLDYFTVEARRQGAADPAAWAHVADITGATCCIGLWGPLAREVMAKVSRDDFSNETLKYFRSNEVVIGGVPVTAMRLSYVGELGWELYTSAEHGQKLWDVLFEAGREEGIIAAGRGAFNSLRLEKGYRLWGTDVTPEHHPFESGLGFSIAKDKTGFVGAEAVDVLRNKPSERALRCLTINDGTSMVLGKEPVYIDGTACGYVTSAAYGYTVRTPLAYAWLPAGTVEGDVVEIEYFGQRIPATVAADPLFDPKMERLRG</sequence>
<accession>A0A839QGE2</accession>
<dbReference type="InterPro" id="IPR032503">
    <property type="entry name" value="FAO_M"/>
</dbReference>
<dbReference type="InterPro" id="IPR027266">
    <property type="entry name" value="TrmE/GcvT-like"/>
</dbReference>
<dbReference type="SUPFAM" id="SSF103025">
    <property type="entry name" value="Folate-binding domain"/>
    <property type="match status" value="1"/>
</dbReference>
<proteinExistence type="inferred from homology"/>
<dbReference type="PANTHER" id="PTHR43757">
    <property type="entry name" value="AMINOMETHYLTRANSFERASE"/>
    <property type="match status" value="1"/>
</dbReference>
<dbReference type="Gene3D" id="2.40.30.110">
    <property type="entry name" value="Aminomethyltransferase beta-barrel domains"/>
    <property type="match status" value="1"/>
</dbReference>
<dbReference type="EMBL" id="JACHVS010000001">
    <property type="protein sequence ID" value="MBB2994683.1"/>
    <property type="molecule type" value="Genomic_DNA"/>
</dbReference>
<dbReference type="Pfam" id="PF16350">
    <property type="entry name" value="FAO_M"/>
    <property type="match status" value="1"/>
</dbReference>
<dbReference type="Pfam" id="PF01571">
    <property type="entry name" value="GCV_T"/>
    <property type="match status" value="1"/>
</dbReference>
<evidence type="ECO:0000256" key="1">
    <source>
        <dbReference type="ARBA" id="ARBA00008609"/>
    </source>
</evidence>
<protein>
    <submittedName>
        <fullName evidence="6">Glycine cleavage system aminomethyltransferase T/glycine/D-amino acid oxidase-like deaminating enzyme</fullName>
    </submittedName>
</protein>
<dbReference type="Pfam" id="PF01266">
    <property type="entry name" value="DAO"/>
    <property type="match status" value="1"/>
</dbReference>